<evidence type="ECO:0000259" key="8">
    <source>
        <dbReference type="Pfam" id="PF18955"/>
    </source>
</evidence>
<keyword evidence="4 6" id="KW-1133">Transmembrane helix</keyword>
<dbReference type="EMBL" id="JBHSFU010000004">
    <property type="protein sequence ID" value="MFC4558256.1"/>
    <property type="molecule type" value="Genomic_DNA"/>
</dbReference>
<evidence type="ECO:0000313" key="10">
    <source>
        <dbReference type="Proteomes" id="UP001595989"/>
    </source>
</evidence>
<evidence type="ECO:0000259" key="7">
    <source>
        <dbReference type="Pfam" id="PF10035"/>
    </source>
</evidence>
<evidence type="ECO:0000256" key="6">
    <source>
        <dbReference type="HAMAP-Rule" id="MF_01515"/>
    </source>
</evidence>
<dbReference type="Proteomes" id="UP001595989">
    <property type="component" value="Unassembled WGS sequence"/>
</dbReference>
<dbReference type="Pfam" id="PF10035">
    <property type="entry name" value="DUF2179"/>
    <property type="match status" value="1"/>
</dbReference>
<dbReference type="PANTHER" id="PTHR40060">
    <property type="entry name" value="UPF0316 PROTEIN YEBE"/>
    <property type="match status" value="1"/>
</dbReference>
<sequence>MYDIIRIFLLQIVLVPILSLRIIFVVRNMNILASVFGFLEALIYVFGLSIVLSGEQSIAEMLIYALGFGIGIYIGGMIENKLAIGYTTLTVNLTSKNVELVSKLRNEGFGVTVFEGMGKNGPRFQLQILTSRSLEDKLMRMIEEDEPHAFIISYEPRKFRGGYLLKAMKKRLKKSGNVDI</sequence>
<evidence type="ECO:0000256" key="3">
    <source>
        <dbReference type="ARBA" id="ARBA00022692"/>
    </source>
</evidence>
<accession>A0ABV9DHD9</accession>
<keyword evidence="2 6" id="KW-1003">Cell membrane</keyword>
<organism evidence="9 10">
    <name type="scientific">Virgibacillus kekensis</name>
    <dbReference type="NCBI Taxonomy" id="202261"/>
    <lineage>
        <taxon>Bacteria</taxon>
        <taxon>Bacillati</taxon>
        <taxon>Bacillota</taxon>
        <taxon>Bacilli</taxon>
        <taxon>Bacillales</taxon>
        <taxon>Bacillaceae</taxon>
        <taxon>Virgibacillus</taxon>
    </lineage>
</organism>
<evidence type="ECO:0000256" key="1">
    <source>
        <dbReference type="ARBA" id="ARBA00004651"/>
    </source>
</evidence>
<feature type="transmembrane region" description="Helical" evidence="6">
    <location>
        <begin position="58"/>
        <end position="78"/>
    </location>
</feature>
<proteinExistence type="inferred from homology"/>
<comment type="similarity">
    <text evidence="6">Belongs to the UPF0316 family.</text>
</comment>
<reference evidence="10" key="1">
    <citation type="journal article" date="2019" name="Int. J. Syst. Evol. Microbiol.">
        <title>The Global Catalogue of Microorganisms (GCM) 10K type strain sequencing project: providing services to taxonomists for standard genome sequencing and annotation.</title>
        <authorList>
            <consortium name="The Broad Institute Genomics Platform"/>
            <consortium name="The Broad Institute Genome Sequencing Center for Infectious Disease"/>
            <person name="Wu L."/>
            <person name="Ma J."/>
        </authorList>
    </citation>
    <scope>NUCLEOTIDE SEQUENCE [LARGE SCALE GENOMIC DNA]</scope>
    <source>
        <strain evidence="10">CGMCC 4.7426</strain>
    </source>
</reference>
<evidence type="ECO:0000313" key="9">
    <source>
        <dbReference type="EMBL" id="MFC4558256.1"/>
    </source>
</evidence>
<dbReference type="CDD" id="cd16381">
    <property type="entry name" value="YitT_C_like_1"/>
    <property type="match status" value="1"/>
</dbReference>
<dbReference type="RefSeq" id="WP_390294789.1">
    <property type="nucleotide sequence ID" value="NZ_JBHSFU010000004.1"/>
</dbReference>
<dbReference type="Pfam" id="PF18955">
    <property type="entry name" value="DUF5698"/>
    <property type="match status" value="1"/>
</dbReference>
<keyword evidence="3 6" id="KW-0812">Transmembrane</keyword>
<feature type="domain" description="DUF5698" evidence="8">
    <location>
        <begin position="20"/>
        <end position="75"/>
    </location>
</feature>
<dbReference type="InterPro" id="IPR044035">
    <property type="entry name" value="DUF5698"/>
</dbReference>
<gene>
    <name evidence="9" type="ORF">ACFO3D_08520</name>
</gene>
<keyword evidence="10" id="KW-1185">Reference proteome</keyword>
<dbReference type="HAMAP" id="MF_01515">
    <property type="entry name" value="UPF0316"/>
    <property type="match status" value="1"/>
</dbReference>
<feature type="transmembrane region" description="Helical" evidence="6">
    <location>
        <begin position="31"/>
        <end position="52"/>
    </location>
</feature>
<feature type="transmembrane region" description="Helical" evidence="6">
    <location>
        <begin position="6"/>
        <end position="24"/>
    </location>
</feature>
<keyword evidence="5 6" id="KW-0472">Membrane</keyword>
<dbReference type="PANTHER" id="PTHR40060:SF1">
    <property type="entry name" value="UPF0316 PROTEIN YEBE"/>
    <property type="match status" value="1"/>
</dbReference>
<dbReference type="InterPro" id="IPR019264">
    <property type="entry name" value="DUF2179"/>
</dbReference>
<comment type="caution">
    <text evidence="9">The sequence shown here is derived from an EMBL/GenBank/DDBJ whole genome shotgun (WGS) entry which is preliminary data.</text>
</comment>
<dbReference type="NCBIfam" id="NF003194">
    <property type="entry name" value="PRK04164.1-5"/>
    <property type="match status" value="1"/>
</dbReference>
<feature type="domain" description="DUF2179" evidence="7">
    <location>
        <begin position="109"/>
        <end position="161"/>
    </location>
</feature>
<evidence type="ECO:0000256" key="5">
    <source>
        <dbReference type="ARBA" id="ARBA00023136"/>
    </source>
</evidence>
<name>A0ABV9DHD9_9BACI</name>
<evidence type="ECO:0000256" key="4">
    <source>
        <dbReference type="ARBA" id="ARBA00022989"/>
    </source>
</evidence>
<evidence type="ECO:0000256" key="2">
    <source>
        <dbReference type="ARBA" id="ARBA00022475"/>
    </source>
</evidence>
<comment type="subcellular location">
    <subcellularLocation>
        <location evidence="1 6">Cell membrane</location>
        <topology evidence="1 6">Multi-pass membrane protein</topology>
    </subcellularLocation>
</comment>
<protein>
    <recommendedName>
        <fullName evidence="6">UPF0316 protein ACFO3D_08520</fullName>
    </recommendedName>
</protein>
<dbReference type="InterPro" id="IPR022930">
    <property type="entry name" value="UPF0316"/>
</dbReference>